<feature type="repeat" description="Solcar" evidence="10">
    <location>
        <begin position="225"/>
        <end position="310"/>
    </location>
</feature>
<evidence type="ECO:0000256" key="4">
    <source>
        <dbReference type="ARBA" id="ARBA00022692"/>
    </source>
</evidence>
<dbReference type="Proteomes" id="UP000298663">
    <property type="component" value="Unassembled WGS sequence"/>
</dbReference>
<evidence type="ECO:0000313" key="12">
    <source>
        <dbReference type="EMBL" id="TKR64549.1"/>
    </source>
</evidence>
<keyword evidence="7" id="KW-0496">Mitochondrion</keyword>
<dbReference type="GO" id="GO:0006843">
    <property type="term" value="P:mitochondrial citrate transmembrane transport"/>
    <property type="evidence" value="ECO:0007669"/>
    <property type="project" value="TreeGrafter"/>
</dbReference>
<proteinExistence type="inferred from homology"/>
<dbReference type="SUPFAM" id="SSF103506">
    <property type="entry name" value="Mitochondrial carrier"/>
    <property type="match status" value="1"/>
</dbReference>
<dbReference type="GO" id="GO:0031966">
    <property type="term" value="C:mitochondrial membrane"/>
    <property type="evidence" value="ECO:0007669"/>
    <property type="project" value="UniProtKB-SubCell"/>
</dbReference>
<keyword evidence="8 10" id="KW-0472">Membrane</keyword>
<evidence type="ECO:0000256" key="2">
    <source>
        <dbReference type="ARBA" id="ARBA00006375"/>
    </source>
</evidence>
<comment type="subcellular location">
    <subcellularLocation>
        <location evidence="1">Mitochondrion membrane</location>
        <topology evidence="1">Multi-pass membrane protein</topology>
    </subcellularLocation>
</comment>
<name>A0A4U5M6P4_STECR</name>
<dbReference type="PANTHER" id="PTHR45788">
    <property type="entry name" value="SUCCINATE/FUMARATE MITOCHONDRIAL TRANSPORTER-RELATED"/>
    <property type="match status" value="1"/>
</dbReference>
<feature type="repeat" description="Solcar" evidence="10">
    <location>
        <begin position="30"/>
        <end position="118"/>
    </location>
</feature>
<keyword evidence="3 11" id="KW-0813">Transport</keyword>
<dbReference type="InterPro" id="IPR018108">
    <property type="entry name" value="MCP_transmembrane"/>
</dbReference>
<evidence type="ECO:0000256" key="1">
    <source>
        <dbReference type="ARBA" id="ARBA00004225"/>
    </source>
</evidence>
<evidence type="ECO:0000256" key="9">
    <source>
        <dbReference type="ARBA" id="ARBA00042640"/>
    </source>
</evidence>
<dbReference type="InterPro" id="IPR023395">
    <property type="entry name" value="MCP_dom_sf"/>
</dbReference>
<evidence type="ECO:0000256" key="7">
    <source>
        <dbReference type="ARBA" id="ARBA00023128"/>
    </source>
</evidence>
<dbReference type="AlphaFoldDB" id="A0A4U5M6P4"/>
<evidence type="ECO:0000256" key="8">
    <source>
        <dbReference type="ARBA" id="ARBA00023136"/>
    </source>
</evidence>
<evidence type="ECO:0000256" key="5">
    <source>
        <dbReference type="ARBA" id="ARBA00022737"/>
    </source>
</evidence>
<keyword evidence="4 10" id="KW-0812">Transmembrane</keyword>
<reference evidence="12 13" key="1">
    <citation type="journal article" date="2015" name="Genome Biol.">
        <title>Comparative genomics of Steinernema reveals deeply conserved gene regulatory networks.</title>
        <authorList>
            <person name="Dillman A.R."/>
            <person name="Macchietto M."/>
            <person name="Porter C.F."/>
            <person name="Rogers A."/>
            <person name="Williams B."/>
            <person name="Antoshechkin I."/>
            <person name="Lee M.M."/>
            <person name="Goodwin Z."/>
            <person name="Lu X."/>
            <person name="Lewis E.E."/>
            <person name="Goodrich-Blair H."/>
            <person name="Stock S.P."/>
            <person name="Adams B.J."/>
            <person name="Sternberg P.W."/>
            <person name="Mortazavi A."/>
        </authorList>
    </citation>
    <scope>NUCLEOTIDE SEQUENCE [LARGE SCALE GENOMIC DNA]</scope>
    <source>
        <strain evidence="12 13">ALL</strain>
    </source>
</reference>
<dbReference type="FunFam" id="1.50.40.10:FF:000007">
    <property type="entry name" value="Mitochondrial tricarboxylate transport protein-like"/>
    <property type="match status" value="1"/>
</dbReference>
<keyword evidence="5" id="KW-0677">Repeat</keyword>
<sequence length="315" mass="34428">MAIGGGVPAAASSSSTQPGDASLYRRFTQNSTARGIVIGGITGAIEICITFPTEYVKTQLQLDERSAKPKYKGPIDCVVKTYKGHGFFGFYRGLSVLLYGSIPKSSFRFGTFEFLKSKACDEKGNLTPLMRLACGLGAGLSEAVFAVTPMETVKVKFIHDQTLAQPRFKGFLHGLGVIVKTDGFKGLYQGVTATMAKQGSNQAIRFFVMETLKDWYRDGDNKKPISKPIVGLMGAFAGACSVYGNTPIDVVKTRMQGLEAKKYKNTIDCAVQIWKKEGFFAFYKGTVPRLSRVCLDVGITFMIYDSIVEMLNKVL</sequence>
<dbReference type="STRING" id="34508.A0A4U5M6P4"/>
<feature type="repeat" description="Solcar" evidence="10">
    <location>
        <begin position="129"/>
        <end position="215"/>
    </location>
</feature>
<protein>
    <recommendedName>
        <fullName evidence="9">Citrate transport protein</fullName>
    </recommendedName>
</protein>
<evidence type="ECO:0000313" key="13">
    <source>
        <dbReference type="Proteomes" id="UP000298663"/>
    </source>
</evidence>
<dbReference type="PANTHER" id="PTHR45788:SF4">
    <property type="entry name" value="TRICARBOXYLATE TRANSPORT PROTEIN, MITOCHONDRIAL"/>
    <property type="match status" value="1"/>
</dbReference>
<evidence type="ECO:0000256" key="3">
    <source>
        <dbReference type="ARBA" id="ARBA00022448"/>
    </source>
</evidence>
<keyword evidence="6" id="KW-1133">Transmembrane helix</keyword>
<dbReference type="Pfam" id="PF00153">
    <property type="entry name" value="Mito_carr"/>
    <property type="match status" value="3"/>
</dbReference>
<dbReference type="PROSITE" id="PS50920">
    <property type="entry name" value="SOLCAR"/>
    <property type="match status" value="3"/>
</dbReference>
<dbReference type="GO" id="GO:0071913">
    <property type="term" value="F:citrate secondary active transmembrane transporter activity"/>
    <property type="evidence" value="ECO:0007669"/>
    <property type="project" value="TreeGrafter"/>
</dbReference>
<reference evidence="12 13" key="2">
    <citation type="journal article" date="2019" name="G3 (Bethesda)">
        <title>Hybrid Assembly of the Genome of the Entomopathogenic Nematode Steinernema carpocapsae Identifies the X-Chromosome.</title>
        <authorList>
            <person name="Serra L."/>
            <person name="Macchietto M."/>
            <person name="Macias-Munoz A."/>
            <person name="McGill C.J."/>
            <person name="Rodriguez I.M."/>
            <person name="Rodriguez B."/>
            <person name="Murad R."/>
            <person name="Mortazavi A."/>
        </authorList>
    </citation>
    <scope>NUCLEOTIDE SEQUENCE [LARGE SCALE GENOMIC DNA]</scope>
    <source>
        <strain evidence="12 13">ALL</strain>
    </source>
</reference>
<dbReference type="Gene3D" id="1.50.40.10">
    <property type="entry name" value="Mitochondrial carrier domain"/>
    <property type="match status" value="1"/>
</dbReference>
<dbReference type="EMBL" id="AZBU02000009">
    <property type="protein sequence ID" value="TKR64549.1"/>
    <property type="molecule type" value="Genomic_DNA"/>
</dbReference>
<evidence type="ECO:0000256" key="6">
    <source>
        <dbReference type="ARBA" id="ARBA00022989"/>
    </source>
</evidence>
<accession>A0A4U5M6P4</accession>
<evidence type="ECO:0000256" key="10">
    <source>
        <dbReference type="PROSITE-ProRule" id="PRU00282"/>
    </source>
</evidence>
<dbReference type="OrthoDB" id="44467at2759"/>
<keyword evidence="13" id="KW-1185">Reference proteome</keyword>
<organism evidence="12 13">
    <name type="scientific">Steinernema carpocapsae</name>
    <name type="common">Entomopathogenic nematode</name>
    <dbReference type="NCBI Taxonomy" id="34508"/>
    <lineage>
        <taxon>Eukaryota</taxon>
        <taxon>Metazoa</taxon>
        <taxon>Ecdysozoa</taxon>
        <taxon>Nematoda</taxon>
        <taxon>Chromadorea</taxon>
        <taxon>Rhabditida</taxon>
        <taxon>Tylenchina</taxon>
        <taxon>Panagrolaimomorpha</taxon>
        <taxon>Strongyloidoidea</taxon>
        <taxon>Steinernematidae</taxon>
        <taxon>Steinernema</taxon>
    </lineage>
</organism>
<comment type="similarity">
    <text evidence="2 11">Belongs to the mitochondrial carrier (TC 2.A.29) family.</text>
</comment>
<dbReference type="InterPro" id="IPR049563">
    <property type="entry name" value="TXTP-like"/>
</dbReference>
<comment type="caution">
    <text evidence="12">The sequence shown here is derived from an EMBL/GenBank/DDBJ whole genome shotgun (WGS) entry which is preliminary data.</text>
</comment>
<gene>
    <name evidence="12" type="ORF">L596_025061</name>
</gene>
<evidence type="ECO:0000256" key="11">
    <source>
        <dbReference type="RuleBase" id="RU000488"/>
    </source>
</evidence>